<feature type="region of interest" description="Disordered" evidence="1">
    <location>
        <begin position="57"/>
        <end position="79"/>
    </location>
</feature>
<dbReference type="EMBL" id="GBRH01203833">
    <property type="protein sequence ID" value="JAD94062.1"/>
    <property type="molecule type" value="Transcribed_RNA"/>
</dbReference>
<sequence>MKIYKPRRFLNQQRQDAKMPQATYHTRKKSKHFPTLMLSKSMDSSYEPMTLKKMKTSRDQFGVEQSSLHADGVTPMDSEPIELRLSPVNTAEVPLVTRTSENSRMPFACKMDSPSEKTKMLHTMQDESSLRFEVKRRTYWRRARS</sequence>
<reference evidence="2" key="1">
    <citation type="submission" date="2014-09" db="EMBL/GenBank/DDBJ databases">
        <authorList>
            <person name="Magalhaes I.L.F."/>
            <person name="Oliveira U."/>
            <person name="Santos F.R."/>
            <person name="Vidigal T.H.D.A."/>
            <person name="Brescovit A.D."/>
            <person name="Santos A.J."/>
        </authorList>
    </citation>
    <scope>NUCLEOTIDE SEQUENCE</scope>
    <source>
        <tissue evidence="2">Shoot tissue taken approximately 20 cm above the soil surface</tissue>
    </source>
</reference>
<feature type="region of interest" description="Disordered" evidence="1">
    <location>
        <begin position="1"/>
        <end position="31"/>
    </location>
</feature>
<accession>A0A0A9EDF9</accession>
<reference evidence="2" key="2">
    <citation type="journal article" date="2015" name="Data Brief">
        <title>Shoot transcriptome of the giant reed, Arundo donax.</title>
        <authorList>
            <person name="Barrero R.A."/>
            <person name="Guerrero F.D."/>
            <person name="Moolhuijzen P."/>
            <person name="Goolsby J.A."/>
            <person name="Tidwell J."/>
            <person name="Bellgard S.E."/>
            <person name="Bellgard M.I."/>
        </authorList>
    </citation>
    <scope>NUCLEOTIDE SEQUENCE</scope>
    <source>
        <tissue evidence="2">Shoot tissue taken approximately 20 cm above the soil surface</tissue>
    </source>
</reference>
<proteinExistence type="predicted"/>
<evidence type="ECO:0000256" key="1">
    <source>
        <dbReference type="SAM" id="MobiDB-lite"/>
    </source>
</evidence>
<name>A0A0A9EDF9_ARUDO</name>
<evidence type="ECO:0000313" key="2">
    <source>
        <dbReference type="EMBL" id="JAD94062.1"/>
    </source>
</evidence>
<dbReference type="AlphaFoldDB" id="A0A0A9EDF9"/>
<organism evidence="2">
    <name type="scientific">Arundo donax</name>
    <name type="common">Giant reed</name>
    <name type="synonym">Donax arundinaceus</name>
    <dbReference type="NCBI Taxonomy" id="35708"/>
    <lineage>
        <taxon>Eukaryota</taxon>
        <taxon>Viridiplantae</taxon>
        <taxon>Streptophyta</taxon>
        <taxon>Embryophyta</taxon>
        <taxon>Tracheophyta</taxon>
        <taxon>Spermatophyta</taxon>
        <taxon>Magnoliopsida</taxon>
        <taxon>Liliopsida</taxon>
        <taxon>Poales</taxon>
        <taxon>Poaceae</taxon>
        <taxon>PACMAD clade</taxon>
        <taxon>Arundinoideae</taxon>
        <taxon>Arundineae</taxon>
        <taxon>Arundo</taxon>
    </lineage>
</organism>
<protein>
    <submittedName>
        <fullName evidence="2">Uncharacterized protein</fullName>
    </submittedName>
</protein>